<accession>A0A2K1QG41</accession>
<dbReference type="InParanoid" id="A0A2K1QG41"/>
<proteinExistence type="predicted"/>
<organism evidence="1 2">
    <name type="scientific">Sphaceloma murrayae</name>
    <dbReference type="NCBI Taxonomy" id="2082308"/>
    <lineage>
        <taxon>Eukaryota</taxon>
        <taxon>Fungi</taxon>
        <taxon>Dikarya</taxon>
        <taxon>Ascomycota</taxon>
        <taxon>Pezizomycotina</taxon>
        <taxon>Dothideomycetes</taxon>
        <taxon>Dothideomycetidae</taxon>
        <taxon>Myriangiales</taxon>
        <taxon>Elsinoaceae</taxon>
        <taxon>Sphaceloma</taxon>
    </lineage>
</organism>
<dbReference type="OrthoDB" id="10459106at2759"/>
<evidence type="ECO:0000313" key="1">
    <source>
        <dbReference type="EMBL" id="PNS13851.1"/>
    </source>
</evidence>
<dbReference type="AlphaFoldDB" id="A0A2K1QG41"/>
<dbReference type="Proteomes" id="UP000243797">
    <property type="component" value="Unassembled WGS sequence"/>
</dbReference>
<keyword evidence="2" id="KW-1185">Reference proteome</keyword>
<protein>
    <submittedName>
        <fullName evidence="1">Uncharacterized protein</fullName>
    </submittedName>
</protein>
<gene>
    <name evidence="1" type="ORF">CAC42_1342</name>
</gene>
<name>A0A2K1QG41_9PEZI</name>
<evidence type="ECO:0000313" key="2">
    <source>
        <dbReference type="Proteomes" id="UP000243797"/>
    </source>
</evidence>
<reference evidence="1 2" key="1">
    <citation type="submission" date="2017-06" db="EMBL/GenBank/DDBJ databases">
        <title>Draft genome sequence of a variant of Elsinoe murrayae.</title>
        <authorList>
            <person name="Cheng Q."/>
        </authorList>
    </citation>
    <scope>NUCLEOTIDE SEQUENCE [LARGE SCALE GENOMIC DNA]</scope>
    <source>
        <strain evidence="1 2">CQ-2017a</strain>
    </source>
</reference>
<sequence>MTRRPSASEPETSITPGVLGKVEDICRRVVDTTTSLIQPSDTFDNTTVDVYTPARISQCTETHTNVTMTTQPSPPPPFRSPTFCFSTPDSNFSIQYYNDWRAPSELISADCLLIASHVAVLTWEEDGFKTTLHCRDPRLGDEAVYLHLMLRHVEAKDVRTTILALPRYRVLLECWEMVHRARVWESSRPEAEEVARWAENEAAAIVRALTEERLESMARANDLLRDRESAIRTAFETALATED</sequence>
<dbReference type="EMBL" id="NKHZ01000089">
    <property type="protein sequence ID" value="PNS13851.1"/>
    <property type="molecule type" value="Genomic_DNA"/>
</dbReference>
<comment type="caution">
    <text evidence="1">The sequence shown here is derived from an EMBL/GenBank/DDBJ whole genome shotgun (WGS) entry which is preliminary data.</text>
</comment>